<feature type="compositionally biased region" description="Pro residues" evidence="9">
    <location>
        <begin position="71"/>
        <end position="82"/>
    </location>
</feature>
<sequence length="920" mass="101941">MNGLDELVKVCGFEELGTRLSILLHRSRVERGMEETMTESEIQGNKKGKRKKARSCGNKGTTDVGLHPSHFPLPPIPLPATPQPESSQISSNLFSIAPKIDPLESDIWFYGLVELSEWVLHLQSYRHMVCEGVALFVLGVGMSSIRPELHVAQQIRRDKLRIQNSCQHLQDLSNSNNNLEQLSLHPGLNLDFVQVRNVRNGNMLDDAAAACLYSSEMIGFSTAPRNPLECQELMMAQFGSFPHSSTKDQCEARNNNLGNWRNTTAPHQVCDWTVNYNESNPNSFLASELINNASAEMGNREIQKQLGEMHHYPSSSYNALQDMASLMHHGVWGGSNHAEAVTHHPSYENQANLWTLGFTEKKVNEQDTNPQGLSLSLSSNSQQRKPCVSHFEHGSASDDPQFSKTLKAPTMNPSVIFRDCGKPVQDSVGMPQNNSTVAYRNVGPLGPFTGYATILKSSRFLKPCQQLLDQWCCENGSKLTKGGASSDVPEWVSRDVSAASTCGVHVDESGFVAAKGSGSNSGASSSALYRSTENSADGGAASAFCLSSRPECQKNKAKLLYMQEEVALEKLQRYNQVSRPLLSCVVCIELVTRRYKQYHQQMQMVVQSFESVAGLSSATPYISLALKSVSKHFRCLKNAISDQLKLTCEVLGEDFSLPTTSTSNKFDNNLVRLRYMDQSFQKNKSGGANLDFLEPQQHVWRPQRGLPEHSVAILKAWLFEHFLHPYPTDTDKHMLATQTGLSRNQVSNWFINARVRVWKPMVEEIHMLETKGAAEGKQKGSKNDEGASASEGSNQPKVDNQPVSKFGSNAHAIPEKQFQCLEMGSSSSACNEENIGMGEEQWNQEKRSKLDCQIATPSMDGTMMGFMPYRRGGLELGGLGSVSLTLGLRHGVEGVQQQQLHQEEELRHQFGGHMIHDFVG</sequence>
<evidence type="ECO:0000256" key="3">
    <source>
        <dbReference type="ARBA" id="ARBA00023015"/>
    </source>
</evidence>
<dbReference type="Proteomes" id="UP001367508">
    <property type="component" value="Unassembled WGS sequence"/>
</dbReference>
<dbReference type="InterPro" id="IPR009057">
    <property type="entry name" value="Homeodomain-like_sf"/>
</dbReference>
<dbReference type="Pfam" id="PF05920">
    <property type="entry name" value="Homeobox_KN"/>
    <property type="match status" value="1"/>
</dbReference>
<feature type="region of interest" description="Disordered" evidence="9">
    <location>
        <begin position="770"/>
        <end position="807"/>
    </location>
</feature>
<dbReference type="EMBL" id="JAYMYQ010000009">
    <property type="protein sequence ID" value="KAK7312585.1"/>
    <property type="molecule type" value="Genomic_DNA"/>
</dbReference>
<dbReference type="InterPro" id="IPR008422">
    <property type="entry name" value="KN_HD"/>
</dbReference>
<dbReference type="Gene3D" id="1.10.10.60">
    <property type="entry name" value="Homeodomain-like"/>
    <property type="match status" value="1"/>
</dbReference>
<dbReference type="GO" id="GO:0003677">
    <property type="term" value="F:DNA binding"/>
    <property type="evidence" value="ECO:0007669"/>
    <property type="project" value="UniProtKB-UniRule"/>
</dbReference>
<evidence type="ECO:0000256" key="2">
    <source>
        <dbReference type="ARBA" id="ARBA00006454"/>
    </source>
</evidence>
<evidence type="ECO:0000259" key="10">
    <source>
        <dbReference type="PROSITE" id="PS50071"/>
    </source>
</evidence>
<evidence type="ECO:0000256" key="6">
    <source>
        <dbReference type="ARBA" id="ARBA00023163"/>
    </source>
</evidence>
<proteinExistence type="inferred from homology"/>
<evidence type="ECO:0000256" key="8">
    <source>
        <dbReference type="PROSITE-ProRule" id="PRU00108"/>
    </source>
</evidence>
<evidence type="ECO:0000256" key="7">
    <source>
        <dbReference type="ARBA" id="ARBA00023242"/>
    </source>
</evidence>
<evidence type="ECO:0000256" key="4">
    <source>
        <dbReference type="ARBA" id="ARBA00023125"/>
    </source>
</evidence>
<dbReference type="CDD" id="cd00086">
    <property type="entry name" value="homeodomain"/>
    <property type="match status" value="1"/>
</dbReference>
<feature type="DNA-binding region" description="Homeobox" evidence="8">
    <location>
        <begin position="699"/>
        <end position="761"/>
    </location>
</feature>
<feature type="compositionally biased region" description="Polar residues" evidence="9">
    <location>
        <begin position="790"/>
        <end position="807"/>
    </location>
</feature>
<dbReference type="SUPFAM" id="SSF46689">
    <property type="entry name" value="Homeodomain-like"/>
    <property type="match status" value="1"/>
</dbReference>
<keyword evidence="6" id="KW-0804">Transcription</keyword>
<name>A0AAN9K7Z9_CANGL</name>
<reference evidence="11 12" key="1">
    <citation type="submission" date="2024-01" db="EMBL/GenBank/DDBJ databases">
        <title>The genomes of 5 underutilized Papilionoideae crops provide insights into root nodulation and disease resistanc.</title>
        <authorList>
            <person name="Jiang F."/>
        </authorList>
    </citation>
    <scope>NUCLEOTIDE SEQUENCE [LARGE SCALE GENOMIC DNA]</scope>
    <source>
        <strain evidence="11">LVBAO_FW01</strain>
        <tissue evidence="11">Leaves</tissue>
    </source>
</reference>
<dbReference type="InterPro" id="IPR001356">
    <property type="entry name" value="HD"/>
</dbReference>
<dbReference type="SMART" id="SM00389">
    <property type="entry name" value="HOX"/>
    <property type="match status" value="1"/>
</dbReference>
<accession>A0AAN9K7Z9</accession>
<feature type="region of interest" description="Disordered" evidence="9">
    <location>
        <begin position="364"/>
        <end position="407"/>
    </location>
</feature>
<dbReference type="GO" id="GO:0005634">
    <property type="term" value="C:nucleus"/>
    <property type="evidence" value="ECO:0007669"/>
    <property type="project" value="UniProtKB-SubCell"/>
</dbReference>
<dbReference type="InterPro" id="IPR006563">
    <property type="entry name" value="POX_dom"/>
</dbReference>
<dbReference type="FunFam" id="1.10.10.60:FF:000117">
    <property type="entry name" value="BEL1-like homeodomain protein 9"/>
    <property type="match status" value="1"/>
</dbReference>
<organism evidence="11 12">
    <name type="scientific">Canavalia gladiata</name>
    <name type="common">Sword bean</name>
    <name type="synonym">Dolichos gladiatus</name>
    <dbReference type="NCBI Taxonomy" id="3824"/>
    <lineage>
        <taxon>Eukaryota</taxon>
        <taxon>Viridiplantae</taxon>
        <taxon>Streptophyta</taxon>
        <taxon>Embryophyta</taxon>
        <taxon>Tracheophyta</taxon>
        <taxon>Spermatophyta</taxon>
        <taxon>Magnoliopsida</taxon>
        <taxon>eudicotyledons</taxon>
        <taxon>Gunneridae</taxon>
        <taxon>Pentapetalae</taxon>
        <taxon>rosids</taxon>
        <taxon>fabids</taxon>
        <taxon>Fabales</taxon>
        <taxon>Fabaceae</taxon>
        <taxon>Papilionoideae</taxon>
        <taxon>50 kb inversion clade</taxon>
        <taxon>NPAAA clade</taxon>
        <taxon>indigoferoid/millettioid clade</taxon>
        <taxon>Phaseoleae</taxon>
        <taxon>Canavalia</taxon>
    </lineage>
</organism>
<dbReference type="PROSITE" id="PS50071">
    <property type="entry name" value="HOMEOBOX_2"/>
    <property type="match status" value="1"/>
</dbReference>
<protein>
    <recommendedName>
        <fullName evidence="10">Homeobox domain-containing protein</fullName>
    </recommendedName>
</protein>
<evidence type="ECO:0000256" key="1">
    <source>
        <dbReference type="ARBA" id="ARBA00004123"/>
    </source>
</evidence>
<keyword evidence="7 8" id="KW-0539">Nucleus</keyword>
<comment type="caution">
    <text evidence="11">The sequence shown here is derived from an EMBL/GenBank/DDBJ whole genome shotgun (WGS) entry which is preliminary data.</text>
</comment>
<evidence type="ECO:0000256" key="5">
    <source>
        <dbReference type="ARBA" id="ARBA00023155"/>
    </source>
</evidence>
<comment type="similarity">
    <text evidence="2">Belongs to the TALE/BELL homeobox family.</text>
</comment>
<feature type="compositionally biased region" description="Basic and acidic residues" evidence="9">
    <location>
        <begin position="770"/>
        <end position="785"/>
    </location>
</feature>
<dbReference type="Pfam" id="PF07526">
    <property type="entry name" value="POX"/>
    <property type="match status" value="2"/>
</dbReference>
<gene>
    <name evidence="11" type="ORF">VNO77_36543</name>
</gene>
<dbReference type="AlphaFoldDB" id="A0AAN9K7Z9"/>
<evidence type="ECO:0000313" key="12">
    <source>
        <dbReference type="Proteomes" id="UP001367508"/>
    </source>
</evidence>
<comment type="subcellular location">
    <subcellularLocation>
        <location evidence="1 8">Nucleus</location>
    </subcellularLocation>
</comment>
<keyword evidence="3" id="KW-0805">Transcription regulation</keyword>
<dbReference type="GO" id="GO:0006355">
    <property type="term" value="P:regulation of DNA-templated transcription"/>
    <property type="evidence" value="ECO:0007669"/>
    <property type="project" value="InterPro"/>
</dbReference>
<feature type="region of interest" description="Disordered" evidence="9">
    <location>
        <begin position="34"/>
        <end position="87"/>
    </location>
</feature>
<keyword evidence="4 8" id="KW-0238">DNA-binding</keyword>
<feature type="domain" description="Homeobox" evidence="10">
    <location>
        <begin position="697"/>
        <end position="760"/>
    </location>
</feature>
<dbReference type="PANTHER" id="PTHR11850">
    <property type="entry name" value="HOMEOBOX PROTEIN TRANSCRIPTION FACTORS"/>
    <property type="match status" value="1"/>
</dbReference>
<dbReference type="InterPro" id="IPR050224">
    <property type="entry name" value="TALE_homeobox"/>
</dbReference>
<evidence type="ECO:0000313" key="11">
    <source>
        <dbReference type="EMBL" id="KAK7312585.1"/>
    </source>
</evidence>
<evidence type="ECO:0000256" key="9">
    <source>
        <dbReference type="SAM" id="MobiDB-lite"/>
    </source>
</evidence>
<keyword evidence="5 8" id="KW-0371">Homeobox</keyword>
<keyword evidence="12" id="KW-1185">Reference proteome</keyword>
<dbReference type="SMART" id="SM00574">
    <property type="entry name" value="POX"/>
    <property type="match status" value="1"/>
</dbReference>